<keyword evidence="2" id="KW-1185">Reference proteome</keyword>
<gene>
    <name evidence="1" type="ORF">Acr_00g0070030</name>
</gene>
<dbReference type="AlphaFoldDB" id="A0A7J0DT97"/>
<reference evidence="2" key="1">
    <citation type="submission" date="2019-07" db="EMBL/GenBank/DDBJ databases">
        <title>De Novo Assembly of kiwifruit Actinidia rufa.</title>
        <authorList>
            <person name="Sugita-Konishi S."/>
            <person name="Sato K."/>
            <person name="Mori E."/>
            <person name="Abe Y."/>
            <person name="Kisaki G."/>
            <person name="Hamano K."/>
            <person name="Suezawa K."/>
            <person name="Otani M."/>
            <person name="Fukuda T."/>
            <person name="Manabe T."/>
            <person name="Gomi K."/>
            <person name="Tabuchi M."/>
            <person name="Akimitsu K."/>
            <person name="Kataoka I."/>
        </authorList>
    </citation>
    <scope>NUCLEOTIDE SEQUENCE [LARGE SCALE GENOMIC DNA]</scope>
    <source>
        <strain evidence="2">cv. Fuchu</strain>
    </source>
</reference>
<evidence type="ECO:0000313" key="2">
    <source>
        <dbReference type="Proteomes" id="UP000585474"/>
    </source>
</evidence>
<evidence type="ECO:0000313" key="1">
    <source>
        <dbReference type="EMBL" id="GFS40715.1"/>
    </source>
</evidence>
<dbReference type="EMBL" id="BJWL01000358">
    <property type="protein sequence ID" value="GFS40715.1"/>
    <property type="molecule type" value="Genomic_DNA"/>
</dbReference>
<comment type="caution">
    <text evidence="1">The sequence shown here is derived from an EMBL/GenBank/DDBJ whole genome shotgun (WGS) entry which is preliminary data.</text>
</comment>
<name>A0A7J0DT97_9ERIC</name>
<organism evidence="1 2">
    <name type="scientific">Actinidia rufa</name>
    <dbReference type="NCBI Taxonomy" id="165716"/>
    <lineage>
        <taxon>Eukaryota</taxon>
        <taxon>Viridiplantae</taxon>
        <taxon>Streptophyta</taxon>
        <taxon>Embryophyta</taxon>
        <taxon>Tracheophyta</taxon>
        <taxon>Spermatophyta</taxon>
        <taxon>Magnoliopsida</taxon>
        <taxon>eudicotyledons</taxon>
        <taxon>Gunneridae</taxon>
        <taxon>Pentapetalae</taxon>
        <taxon>asterids</taxon>
        <taxon>Ericales</taxon>
        <taxon>Actinidiaceae</taxon>
        <taxon>Actinidia</taxon>
    </lineage>
</organism>
<sequence length="100" mass="11761">MSPHASVNRARTLQPTRLEFASLSHALTNPWRIVAPSPKFCPNRLPTRSIWTQISQQTRSQIRVRFSYLNRLIRSNLFAVRSPDSRVDFRIFSFFDKTRL</sequence>
<protein>
    <submittedName>
        <fullName evidence="1">Uncharacterized protein</fullName>
    </submittedName>
</protein>
<dbReference type="Proteomes" id="UP000585474">
    <property type="component" value="Unassembled WGS sequence"/>
</dbReference>
<proteinExistence type="predicted"/>
<accession>A0A7J0DT97</accession>